<dbReference type="UniPathway" id="UPA00823">
    <property type="reaction ID" value="UER00788"/>
</dbReference>
<dbReference type="Proteomes" id="UP000318571">
    <property type="component" value="Chromosome 2"/>
</dbReference>
<dbReference type="STRING" id="6832.A0A553PAN6"/>
<feature type="binding site" evidence="8">
    <location>
        <position position="106"/>
    </location>
    <ligand>
        <name>Mg(2+)</name>
        <dbReference type="ChEBI" id="CHEBI:18420"/>
        <label>1</label>
        <note>catalytic</note>
    </ligand>
</feature>
<dbReference type="Gene3D" id="3.30.540.10">
    <property type="entry name" value="Fructose-1,6-Bisphosphatase, subunit A, domain 1"/>
    <property type="match status" value="1"/>
</dbReference>
<dbReference type="PANTHER" id="PTHR20854:SF4">
    <property type="entry name" value="INOSITOL-1-MONOPHOSPHATASE-RELATED"/>
    <property type="match status" value="1"/>
</dbReference>
<evidence type="ECO:0000313" key="11">
    <source>
        <dbReference type="Proteomes" id="UP000318571"/>
    </source>
</evidence>
<evidence type="ECO:0000256" key="1">
    <source>
        <dbReference type="ARBA" id="ARBA00001033"/>
    </source>
</evidence>
<dbReference type="Gene3D" id="3.40.190.80">
    <property type="match status" value="1"/>
</dbReference>
<evidence type="ECO:0000313" key="10">
    <source>
        <dbReference type="EMBL" id="TRY74755.1"/>
    </source>
</evidence>
<dbReference type="GO" id="GO:0046854">
    <property type="term" value="P:phosphatidylinositol phosphate biosynthetic process"/>
    <property type="evidence" value="ECO:0007669"/>
    <property type="project" value="InterPro"/>
</dbReference>
<dbReference type="InterPro" id="IPR000760">
    <property type="entry name" value="Inositol_monophosphatase-like"/>
</dbReference>
<protein>
    <recommendedName>
        <fullName evidence="9">Inositol-1-monophosphatase</fullName>
        <ecNumber evidence="9">3.1.3.25</ecNumber>
    </recommendedName>
</protein>
<dbReference type="PANTHER" id="PTHR20854">
    <property type="entry name" value="INOSITOL MONOPHOSPHATASE"/>
    <property type="match status" value="1"/>
</dbReference>
<dbReference type="GO" id="GO:0006021">
    <property type="term" value="P:inositol biosynthetic process"/>
    <property type="evidence" value="ECO:0007669"/>
    <property type="project" value="UniProtKB-UniPathway"/>
</dbReference>
<keyword evidence="6 9" id="KW-0378">Hydrolase</keyword>
<comment type="caution">
    <text evidence="10">The sequence shown here is derived from an EMBL/GenBank/DDBJ whole genome shotgun (WGS) entry which is preliminary data.</text>
</comment>
<reference evidence="10 11" key="1">
    <citation type="journal article" date="2018" name="Nat. Ecol. Evol.">
        <title>Genomic signatures of mitonuclear coevolution across populations of Tigriopus californicus.</title>
        <authorList>
            <person name="Barreto F.S."/>
            <person name="Watson E.T."/>
            <person name="Lima T.G."/>
            <person name="Willett C.S."/>
            <person name="Edmands S."/>
            <person name="Li W."/>
            <person name="Burton R.S."/>
        </authorList>
    </citation>
    <scope>NUCLEOTIDE SEQUENCE [LARGE SCALE GENOMIC DNA]</scope>
    <source>
        <strain evidence="10 11">San Diego</strain>
    </source>
</reference>
<dbReference type="AlphaFoldDB" id="A0A553PAN6"/>
<feature type="binding site" evidence="8">
    <location>
        <position position="108"/>
    </location>
    <ligand>
        <name>Mg(2+)</name>
        <dbReference type="ChEBI" id="CHEBI:18420"/>
        <label>1</label>
        <note>catalytic</note>
    </ligand>
</feature>
<dbReference type="GO" id="GO:0046872">
    <property type="term" value="F:metal ion binding"/>
    <property type="evidence" value="ECO:0007669"/>
    <property type="project" value="UniProtKB-KW"/>
</dbReference>
<dbReference type="FunFam" id="3.30.540.10:FF:000004">
    <property type="entry name" value="Inositol-1-monophosphatase"/>
    <property type="match status" value="1"/>
</dbReference>
<keyword evidence="7 8" id="KW-0460">Magnesium</keyword>
<dbReference type="InterPro" id="IPR020552">
    <property type="entry name" value="Inositol_monoPase_Li-sen"/>
</dbReference>
<keyword evidence="5 8" id="KW-0479">Metal-binding</keyword>
<dbReference type="PRINTS" id="PR00377">
    <property type="entry name" value="IMPHPHTASES"/>
</dbReference>
<dbReference type="InterPro" id="IPR020583">
    <property type="entry name" value="Inositol_monoP_metal-BS"/>
</dbReference>
<comment type="pathway">
    <text evidence="3 9">Polyol metabolism; myo-inositol biosynthesis; myo-inositol from D-glucose 6-phosphate: step 2/2.</text>
</comment>
<evidence type="ECO:0000256" key="9">
    <source>
        <dbReference type="RuleBase" id="RU364068"/>
    </source>
</evidence>
<sequence length="305" mass="32770">MSPNEDVNPLDLEHFMSVALKLVHEAGEMIVKALDDRSTVEAKSANEPEGHASAILTETDTNVEKHIISGLASKFPEHRFIGEESMSDATDGQIAQFSHQPTWIIDPIDGTMNFVHANPLVCTSVALTVNRHVVLGIVNNPVTRSCYTAIKGKGAFLNGSKLLKTSGIEDLGQAMIFMELSAGAHEHKRQVALDNVAAFMEKAHAIRCPGPAALDIAWVGAGSGDAFFHFSIHVWDMAAGELSSLICALIVTEAGGAVLDPSGKEFDMMSRGIVAAATPQLAKEVVEHLKIYVALPRDYPEHCPL</sequence>
<dbReference type="EC" id="3.1.3.25" evidence="9"/>
<dbReference type="GO" id="GO:0007165">
    <property type="term" value="P:signal transduction"/>
    <property type="evidence" value="ECO:0007669"/>
    <property type="project" value="TreeGrafter"/>
</dbReference>
<gene>
    <name evidence="10" type="ORF">TCAL_00738</name>
</gene>
<dbReference type="SUPFAM" id="SSF56655">
    <property type="entry name" value="Carbohydrate phosphatase"/>
    <property type="match status" value="1"/>
</dbReference>
<evidence type="ECO:0000256" key="5">
    <source>
        <dbReference type="ARBA" id="ARBA00022723"/>
    </source>
</evidence>
<comment type="similarity">
    <text evidence="4 9">Belongs to the inositol monophosphatase superfamily.</text>
</comment>
<name>A0A553PAN6_TIGCA</name>
<evidence type="ECO:0000256" key="2">
    <source>
        <dbReference type="ARBA" id="ARBA00001946"/>
    </source>
</evidence>
<evidence type="ECO:0000256" key="8">
    <source>
        <dbReference type="PIRSR" id="PIRSR600760-2"/>
    </source>
</evidence>
<dbReference type="EMBL" id="VCGU01000005">
    <property type="protein sequence ID" value="TRY74755.1"/>
    <property type="molecule type" value="Genomic_DNA"/>
</dbReference>
<feature type="binding site" evidence="8">
    <location>
        <position position="83"/>
    </location>
    <ligand>
        <name>Mg(2+)</name>
        <dbReference type="ChEBI" id="CHEBI:18420"/>
        <label>1</label>
        <note>catalytic</note>
    </ligand>
</feature>
<dbReference type="Pfam" id="PF00459">
    <property type="entry name" value="Inositol_P"/>
    <property type="match status" value="1"/>
</dbReference>
<dbReference type="GO" id="GO:0008934">
    <property type="term" value="F:inositol monophosphate 1-phosphatase activity"/>
    <property type="evidence" value="ECO:0007669"/>
    <property type="project" value="InterPro"/>
</dbReference>
<feature type="binding site" evidence="8">
    <location>
        <position position="236"/>
    </location>
    <ligand>
        <name>Mg(2+)</name>
        <dbReference type="ChEBI" id="CHEBI:18420"/>
        <label>1</label>
        <note>catalytic</note>
    </ligand>
</feature>
<keyword evidence="11" id="KW-1185">Reference proteome</keyword>
<proteinExistence type="inferred from homology"/>
<comment type="catalytic activity">
    <reaction evidence="1 9">
        <text>a myo-inositol phosphate + H2O = myo-inositol + phosphate</text>
        <dbReference type="Rhea" id="RHEA:24056"/>
        <dbReference type="ChEBI" id="CHEBI:15377"/>
        <dbReference type="ChEBI" id="CHEBI:17268"/>
        <dbReference type="ChEBI" id="CHEBI:43474"/>
        <dbReference type="ChEBI" id="CHEBI:84139"/>
        <dbReference type="EC" id="3.1.3.25"/>
    </reaction>
</comment>
<organism evidence="10 11">
    <name type="scientific">Tigriopus californicus</name>
    <name type="common">Marine copepod</name>
    <dbReference type="NCBI Taxonomy" id="6832"/>
    <lineage>
        <taxon>Eukaryota</taxon>
        <taxon>Metazoa</taxon>
        <taxon>Ecdysozoa</taxon>
        <taxon>Arthropoda</taxon>
        <taxon>Crustacea</taxon>
        <taxon>Multicrustacea</taxon>
        <taxon>Hexanauplia</taxon>
        <taxon>Copepoda</taxon>
        <taxon>Harpacticoida</taxon>
        <taxon>Harpacticidae</taxon>
        <taxon>Tigriopus</taxon>
    </lineage>
</organism>
<accession>A0A553PAN6</accession>
<dbReference type="InterPro" id="IPR033942">
    <property type="entry name" value="IMPase"/>
</dbReference>
<feature type="binding site" evidence="8">
    <location>
        <position position="109"/>
    </location>
    <ligand>
        <name>Mg(2+)</name>
        <dbReference type="ChEBI" id="CHEBI:18420"/>
        <label>1</label>
        <note>catalytic</note>
    </ligand>
</feature>
<dbReference type="OMA" id="HAWDCLA"/>
<comment type="cofactor">
    <cofactor evidence="2 8 9">
        <name>Mg(2+)</name>
        <dbReference type="ChEBI" id="CHEBI:18420"/>
    </cofactor>
</comment>
<evidence type="ECO:0000256" key="7">
    <source>
        <dbReference type="ARBA" id="ARBA00022842"/>
    </source>
</evidence>
<evidence type="ECO:0000256" key="3">
    <source>
        <dbReference type="ARBA" id="ARBA00005152"/>
    </source>
</evidence>
<dbReference type="PRINTS" id="PR00378">
    <property type="entry name" value="LIIMPHPHTASE"/>
</dbReference>
<evidence type="ECO:0000256" key="6">
    <source>
        <dbReference type="ARBA" id="ARBA00022801"/>
    </source>
</evidence>
<evidence type="ECO:0000256" key="4">
    <source>
        <dbReference type="ARBA" id="ARBA00009759"/>
    </source>
</evidence>
<dbReference type="PROSITE" id="PS00629">
    <property type="entry name" value="IMP_1"/>
    <property type="match status" value="1"/>
</dbReference>
<dbReference type="CDD" id="cd01639">
    <property type="entry name" value="IMPase"/>
    <property type="match status" value="1"/>
</dbReference>